<name>A0A9P5PKD3_9AGAR</name>
<evidence type="ECO:0008006" key="3">
    <source>
        <dbReference type="Google" id="ProtNLM"/>
    </source>
</evidence>
<gene>
    <name evidence="1" type="ORF">BDP27DRAFT_1424795</name>
</gene>
<dbReference type="SUPFAM" id="SSF52047">
    <property type="entry name" value="RNI-like"/>
    <property type="match status" value="1"/>
</dbReference>
<protein>
    <recommendedName>
        <fullName evidence="3">FBD domain-containing protein</fullName>
    </recommendedName>
</protein>
<sequence length="259" mass="29100">MLVAQGHRWRRAALVSVHPGNILFLLKHSATRFPLLEDFSYNSGTNITFLPAPFLEYHPPLQKLELSVLLKSDADAIASQSLKVLKIHRYCGGSLARLLHLCPCLEFLTLQSLDFREGSDDNLITCQSSLLALDIGGDLDNDRKVEHGAWTYVTLPKLTKLDVTLPDLVDIERWPEAAFEAGTSLSELKMVVKRSECPLQRVNLIVYAGYYNMEGKPELEVVEEFLEDFPVKAERCFVQDVPLQEWKAEILATVSDSSA</sequence>
<accession>A0A9P5PKD3</accession>
<dbReference type="AlphaFoldDB" id="A0A9P5PKD3"/>
<dbReference type="OrthoDB" id="5548689at2759"/>
<comment type="caution">
    <text evidence="1">The sequence shown here is derived from an EMBL/GenBank/DDBJ whole genome shotgun (WGS) entry which is preliminary data.</text>
</comment>
<reference evidence="1" key="1">
    <citation type="submission" date="2020-11" db="EMBL/GenBank/DDBJ databases">
        <authorList>
            <consortium name="DOE Joint Genome Institute"/>
            <person name="Ahrendt S."/>
            <person name="Riley R."/>
            <person name="Andreopoulos W."/>
            <person name="Labutti K."/>
            <person name="Pangilinan J."/>
            <person name="Ruiz-Duenas F.J."/>
            <person name="Barrasa J.M."/>
            <person name="Sanchez-Garcia M."/>
            <person name="Camarero S."/>
            <person name="Miyauchi S."/>
            <person name="Serrano A."/>
            <person name="Linde D."/>
            <person name="Babiker R."/>
            <person name="Drula E."/>
            <person name="Ayuso-Fernandez I."/>
            <person name="Pacheco R."/>
            <person name="Padilla G."/>
            <person name="Ferreira P."/>
            <person name="Barriuso J."/>
            <person name="Kellner H."/>
            <person name="Castanera R."/>
            <person name="Alfaro M."/>
            <person name="Ramirez L."/>
            <person name="Pisabarro A.G."/>
            <person name="Kuo A."/>
            <person name="Tritt A."/>
            <person name="Lipzen A."/>
            <person name="He G."/>
            <person name="Yan M."/>
            <person name="Ng V."/>
            <person name="Cullen D."/>
            <person name="Martin F."/>
            <person name="Rosso M.-N."/>
            <person name="Henrissat B."/>
            <person name="Hibbett D."/>
            <person name="Martinez A.T."/>
            <person name="Grigoriev I.V."/>
        </authorList>
    </citation>
    <scope>NUCLEOTIDE SEQUENCE</scope>
    <source>
        <strain evidence="1">AH 40177</strain>
    </source>
</reference>
<dbReference type="Gene3D" id="3.80.10.10">
    <property type="entry name" value="Ribonuclease Inhibitor"/>
    <property type="match status" value="1"/>
</dbReference>
<evidence type="ECO:0000313" key="1">
    <source>
        <dbReference type="EMBL" id="KAF9065483.1"/>
    </source>
</evidence>
<evidence type="ECO:0000313" key="2">
    <source>
        <dbReference type="Proteomes" id="UP000772434"/>
    </source>
</evidence>
<proteinExistence type="predicted"/>
<dbReference type="EMBL" id="JADNRY010000103">
    <property type="protein sequence ID" value="KAF9065483.1"/>
    <property type="molecule type" value="Genomic_DNA"/>
</dbReference>
<keyword evidence="2" id="KW-1185">Reference proteome</keyword>
<dbReference type="Proteomes" id="UP000772434">
    <property type="component" value="Unassembled WGS sequence"/>
</dbReference>
<dbReference type="InterPro" id="IPR032675">
    <property type="entry name" value="LRR_dom_sf"/>
</dbReference>
<organism evidence="1 2">
    <name type="scientific">Rhodocollybia butyracea</name>
    <dbReference type="NCBI Taxonomy" id="206335"/>
    <lineage>
        <taxon>Eukaryota</taxon>
        <taxon>Fungi</taxon>
        <taxon>Dikarya</taxon>
        <taxon>Basidiomycota</taxon>
        <taxon>Agaricomycotina</taxon>
        <taxon>Agaricomycetes</taxon>
        <taxon>Agaricomycetidae</taxon>
        <taxon>Agaricales</taxon>
        <taxon>Marasmiineae</taxon>
        <taxon>Omphalotaceae</taxon>
        <taxon>Rhodocollybia</taxon>
    </lineage>
</organism>